<dbReference type="AlphaFoldDB" id="A0A9E7RW84"/>
<evidence type="ECO:0000259" key="1">
    <source>
        <dbReference type="Pfam" id="PF13240"/>
    </source>
</evidence>
<feature type="domain" description="Zinc-ribbon" evidence="1">
    <location>
        <begin position="3"/>
        <end position="25"/>
    </location>
</feature>
<dbReference type="GeneID" id="58978355"/>
<gene>
    <name evidence="3" type="ORF">N5910_03690</name>
    <name evidence="2" type="ORF">U2150_07810</name>
</gene>
<dbReference type="Proteomes" id="UP001369247">
    <property type="component" value="Unassembled WGS sequence"/>
</dbReference>
<dbReference type="Proteomes" id="UP001065373">
    <property type="component" value="Chromosome"/>
</dbReference>
<dbReference type="GeneID" id="75106324"/>
<dbReference type="KEGG" id="mwo:MWSIV6_0704"/>
<evidence type="ECO:0000313" key="2">
    <source>
        <dbReference type="EMBL" id="MEJ8543389.1"/>
    </source>
</evidence>
<name>A0A9E7RW84_METWO</name>
<sequence>MVYCWNCGEKNRDDARYCFNCGRPLKDNAGGNGGEEKENPCPEVVLRGDDTENLDMLTPENFLRDMKTLEEYNRRILKAAEKFRRRKIRKKDFSRMLENLKDAISSELDALNDELVCISPAVMEVTVSCHGDDPVILEVKTGADKEKLQGYMGMVVNKMAQDAGRGNYEKLQGYMGMLEEIKREGKEMPETPAPGEDHEEEFKPPADASWIELCPVCRKSSLEPYTEKKLMGLLTENGYRCTECGAVFAGKDDRYSLQRVGDENNATWRTYAHQALTGEEWTRIAHGGMSDALQREHDIKRWLDDAAAGRVNFREPESPVILKKNERAVLVLEGVSFWEPRAVRRTIGTYGGPTVRVSKNVSLRLGGLQARSESQEELKEIDRGVLVLTNRRMIFAGSKRTINIDLRKILSIDAYRDGIASRRENKQKTEYFLNTDSSGISISVDGRTYDVPVTGPVLKTVIEGMIRSL</sequence>
<dbReference type="InterPro" id="IPR026870">
    <property type="entry name" value="Zinc_ribbon_dom"/>
</dbReference>
<protein>
    <submittedName>
        <fullName evidence="3">Zinc ribbon domain-containing protein</fullName>
    </submittedName>
</protein>
<reference evidence="2 4" key="2">
    <citation type="submission" date="2023-12" db="EMBL/GenBank/DDBJ databases">
        <title>Phenotypic and Genomic Characterization of Methanothermobacter wolfeii Strain BSEL, a CO2-Capturing Archaeon with Minimal Nutrient Requirements.</title>
        <authorList>
            <person name="Ale Enriquez F."/>
            <person name="Ahring B.K."/>
        </authorList>
    </citation>
    <scope>NUCLEOTIDE SEQUENCE [LARGE SCALE GENOMIC DNA]</scope>
    <source>
        <strain evidence="2 4">BSEL-1</strain>
    </source>
</reference>
<organism evidence="3">
    <name type="scientific">Methanothermobacter wolfeii</name>
    <name type="common">Methanobacterium wolfei</name>
    <dbReference type="NCBI Taxonomy" id="145261"/>
    <lineage>
        <taxon>Archaea</taxon>
        <taxon>Methanobacteriati</taxon>
        <taxon>Methanobacteriota</taxon>
        <taxon>Methanomada group</taxon>
        <taxon>Methanobacteria</taxon>
        <taxon>Methanobacteriales</taxon>
        <taxon>Methanobacteriaceae</taxon>
        <taxon>Methanothermobacter</taxon>
    </lineage>
</organism>
<dbReference type="EMBL" id="JAXUHJ010000014">
    <property type="protein sequence ID" value="MEJ8543389.1"/>
    <property type="molecule type" value="Genomic_DNA"/>
</dbReference>
<dbReference type="EMBL" id="CP104550">
    <property type="protein sequence ID" value="UXH32398.1"/>
    <property type="molecule type" value="Genomic_DNA"/>
</dbReference>
<proteinExistence type="predicted"/>
<accession>A0A9E7RW84</accession>
<evidence type="ECO:0000313" key="4">
    <source>
        <dbReference type="Proteomes" id="UP001369247"/>
    </source>
</evidence>
<dbReference type="RefSeq" id="WP_074358768.1">
    <property type="nucleotide sequence ID" value="NZ_CP104550.1"/>
</dbReference>
<reference evidence="3" key="1">
    <citation type="submission" date="2022-09" db="EMBL/GenBank/DDBJ databases">
        <title>Characterization of three MwoI isoschizomers from sequenced genome and metagenomes.</title>
        <authorList>
            <person name="Fomenkov A."/>
            <person name="Xu S.Y."/>
            <person name="Roberts R.J."/>
        </authorList>
    </citation>
    <scope>NUCLEOTIDE SEQUENCE</scope>
    <source>
        <strain evidence="3">DSM 2970</strain>
    </source>
</reference>
<dbReference type="Pfam" id="PF13240">
    <property type="entry name" value="Zn_Ribbon_1"/>
    <property type="match status" value="1"/>
</dbReference>
<evidence type="ECO:0000313" key="3">
    <source>
        <dbReference type="EMBL" id="UXH32398.1"/>
    </source>
</evidence>
<keyword evidence="4" id="KW-1185">Reference proteome</keyword>